<sequence length="425" mass="44680">MTVGLRASGSSATALSPILKQATPVVAARGQGCYLYDERDREYLDFTAGIGVVSTGHCHPRVVEAAQRQVATLIHGQYTTVMHRPLQNLVRRLGEVLPPNLDSLFFANSGSEAIEAAVRLARQATGRPNIVVFQGGFHGRTLAAATMTTSGPRFSSGIGPLMAGVYSAPFPTAYRYGWSEAEATRFALQELDYLFATATAPNQVAAMVIEPVLGEGGYIPANTEFLTGVAERAREHGILVVLDEVQTGFGRTGAYFGHQHFGVTPDILVMAKGIASGFPISGIAASAQLMGRAWPGSQGGTYGANAVACAAALATLDVIDEERLVENARARGQELLDGARKIAADRGIDGDVRGLGLMVGVEFSRDGRPAPQLAARAQAAAAEDGLLLLMCGPHMNVVRMIPPLVVTADQISDALGIWNTVVAGL</sequence>
<evidence type="ECO:0000313" key="18">
    <source>
        <dbReference type="Proteomes" id="UP000179616"/>
    </source>
</evidence>
<comment type="caution">
    <text evidence="17">The sequence shown here is derived from an EMBL/GenBank/DDBJ whole genome shotgun (WGS) entry which is preliminary data.</text>
</comment>
<accession>A0A1S1L421</accession>
<name>A0A1S1L421_9MYCO</name>
<evidence type="ECO:0000313" key="17">
    <source>
        <dbReference type="EMBL" id="OHU21614.1"/>
    </source>
</evidence>
<dbReference type="Proteomes" id="UP000179616">
    <property type="component" value="Unassembled WGS sequence"/>
</dbReference>
<comment type="pathway">
    <text evidence="3">Amino-acid degradation; 4-aminobutanoate degradation.</text>
</comment>
<dbReference type="EC" id="2.6.1.22" evidence="5"/>
<dbReference type="InterPro" id="IPR050103">
    <property type="entry name" value="Class-III_PLP-dep_AT"/>
</dbReference>
<gene>
    <name evidence="17" type="ORF">BKG76_13465</name>
</gene>
<dbReference type="RefSeq" id="WP_070938079.1">
    <property type="nucleotide sequence ID" value="NZ_MLIK01000019.1"/>
</dbReference>
<organism evidence="17 18">
    <name type="scientific">Mycobacteroides franklinii</name>
    <dbReference type="NCBI Taxonomy" id="948102"/>
    <lineage>
        <taxon>Bacteria</taxon>
        <taxon>Bacillati</taxon>
        <taxon>Actinomycetota</taxon>
        <taxon>Actinomycetes</taxon>
        <taxon>Mycobacteriales</taxon>
        <taxon>Mycobacteriaceae</taxon>
        <taxon>Mycobacteroides</taxon>
    </lineage>
</organism>
<evidence type="ECO:0000256" key="8">
    <source>
        <dbReference type="ARBA" id="ARBA00022679"/>
    </source>
</evidence>
<comment type="cofactor">
    <cofactor evidence="2">
        <name>pyridoxal 5'-phosphate</name>
        <dbReference type="ChEBI" id="CHEBI:597326"/>
    </cofactor>
</comment>
<keyword evidence="7 17" id="KW-0032">Aminotransferase</keyword>
<evidence type="ECO:0000256" key="10">
    <source>
        <dbReference type="ARBA" id="ARBA00029760"/>
    </source>
</evidence>
<dbReference type="PIRSF" id="PIRSF000521">
    <property type="entry name" value="Transaminase_4ab_Lys_Orn"/>
    <property type="match status" value="1"/>
</dbReference>
<dbReference type="EMBL" id="MLIK01000019">
    <property type="protein sequence ID" value="OHU21614.1"/>
    <property type="molecule type" value="Genomic_DNA"/>
</dbReference>
<dbReference type="Gene3D" id="3.40.640.10">
    <property type="entry name" value="Type I PLP-dependent aspartate aminotransferase-like (Major domain)"/>
    <property type="match status" value="1"/>
</dbReference>
<dbReference type="FunFam" id="3.40.640.10:FF:000013">
    <property type="entry name" value="4-aminobutyrate aminotransferase"/>
    <property type="match status" value="1"/>
</dbReference>
<dbReference type="SUPFAM" id="SSF53383">
    <property type="entry name" value="PLP-dependent transferases"/>
    <property type="match status" value="1"/>
</dbReference>
<dbReference type="InterPro" id="IPR015421">
    <property type="entry name" value="PyrdxlP-dep_Trfase_major"/>
</dbReference>
<comment type="similarity">
    <text evidence="4 16">Belongs to the class-III pyridoxal-phosphate-dependent aminotransferase family.</text>
</comment>
<dbReference type="STRING" id="948102.BKG76_13465"/>
<keyword evidence="8 17" id="KW-0808">Transferase</keyword>
<dbReference type="InterPro" id="IPR005814">
    <property type="entry name" value="Aminotrans_3"/>
</dbReference>
<evidence type="ECO:0000256" key="6">
    <source>
        <dbReference type="ARBA" id="ARBA00012912"/>
    </source>
</evidence>
<evidence type="ECO:0000256" key="16">
    <source>
        <dbReference type="RuleBase" id="RU003560"/>
    </source>
</evidence>
<dbReference type="InterPro" id="IPR015424">
    <property type="entry name" value="PyrdxlP-dep_Trfase"/>
</dbReference>
<dbReference type="OrthoDB" id="9801052at2"/>
<evidence type="ECO:0000256" key="12">
    <source>
        <dbReference type="ARBA" id="ARBA00030857"/>
    </source>
</evidence>
<evidence type="ECO:0000256" key="11">
    <source>
        <dbReference type="ARBA" id="ARBA00030204"/>
    </source>
</evidence>
<proteinExistence type="inferred from homology"/>
<evidence type="ECO:0000256" key="5">
    <source>
        <dbReference type="ARBA" id="ARBA00012876"/>
    </source>
</evidence>
<dbReference type="InterPro" id="IPR049704">
    <property type="entry name" value="Aminotrans_3_PPA_site"/>
</dbReference>
<evidence type="ECO:0000256" key="7">
    <source>
        <dbReference type="ARBA" id="ARBA00022576"/>
    </source>
</evidence>
<reference evidence="17 18" key="1">
    <citation type="submission" date="2016-10" db="EMBL/GenBank/DDBJ databases">
        <title>Evaluation of Human, Veterinary and Environmental Mycobacterium chelonae Isolates by Core Genome Phylogenomic Analysis, Targeted Gene Comparison, and Anti-microbial Susceptibility Patterns: A Tale of Mistaken Identities.</title>
        <authorList>
            <person name="Fogelson S.B."/>
            <person name="Camus A.C."/>
            <person name="Lorenz W."/>
            <person name="Vasireddy R."/>
            <person name="Vasireddy S."/>
            <person name="Smith T."/>
            <person name="Brown-Elliott B.A."/>
            <person name="Wallace R.J.Jr."/>
            <person name="Hasan N.A."/>
            <person name="Reischl U."/>
            <person name="Sanchez S."/>
        </authorList>
    </citation>
    <scope>NUCLEOTIDE SEQUENCE [LARGE SCALE GENOMIC DNA]</scope>
    <source>
        <strain evidence="17 18">1559</strain>
    </source>
</reference>
<comment type="catalytic activity">
    <reaction evidence="14">
        <text>4-aminobutanoate + 2-oxoglutarate = succinate semialdehyde + L-glutamate</text>
        <dbReference type="Rhea" id="RHEA:23352"/>
        <dbReference type="ChEBI" id="CHEBI:16810"/>
        <dbReference type="ChEBI" id="CHEBI:29985"/>
        <dbReference type="ChEBI" id="CHEBI:57706"/>
        <dbReference type="ChEBI" id="CHEBI:59888"/>
        <dbReference type="EC" id="2.6.1.19"/>
    </reaction>
</comment>
<dbReference type="GO" id="GO:0034386">
    <property type="term" value="F:4-aminobutyrate:2-oxoglutarate transaminase activity"/>
    <property type="evidence" value="ECO:0007669"/>
    <property type="project" value="UniProtKB-EC"/>
</dbReference>
<evidence type="ECO:0000256" key="1">
    <source>
        <dbReference type="ARBA" id="ARBA00001750"/>
    </source>
</evidence>
<dbReference type="GO" id="GO:0030170">
    <property type="term" value="F:pyridoxal phosphate binding"/>
    <property type="evidence" value="ECO:0007669"/>
    <property type="project" value="InterPro"/>
</dbReference>
<comment type="catalytic activity">
    <reaction evidence="1">
        <text>(S)-3-amino-2-methylpropanoate + 2-oxoglutarate = 2-methyl-3-oxopropanoate + L-glutamate</text>
        <dbReference type="Rhea" id="RHEA:13993"/>
        <dbReference type="ChEBI" id="CHEBI:16810"/>
        <dbReference type="ChEBI" id="CHEBI:29985"/>
        <dbReference type="ChEBI" id="CHEBI:57700"/>
        <dbReference type="ChEBI" id="CHEBI:58655"/>
        <dbReference type="EC" id="2.6.1.22"/>
    </reaction>
</comment>
<dbReference type="InterPro" id="IPR015422">
    <property type="entry name" value="PyrdxlP-dep_Trfase_small"/>
</dbReference>
<dbReference type="PANTHER" id="PTHR11986">
    <property type="entry name" value="AMINOTRANSFERASE CLASS III"/>
    <property type="match status" value="1"/>
</dbReference>
<dbReference type="PROSITE" id="PS00600">
    <property type="entry name" value="AA_TRANSFER_CLASS_3"/>
    <property type="match status" value="1"/>
</dbReference>
<dbReference type="Pfam" id="PF00202">
    <property type="entry name" value="Aminotran_3"/>
    <property type="match status" value="1"/>
</dbReference>
<dbReference type="EC" id="2.6.1.19" evidence="6"/>
<evidence type="ECO:0000256" key="14">
    <source>
        <dbReference type="ARBA" id="ARBA00048021"/>
    </source>
</evidence>
<protein>
    <recommendedName>
        <fullName evidence="12">(S)-3-amino-2-methylpropionate transaminase</fullName>
        <ecNumber evidence="6">2.6.1.19</ecNumber>
        <ecNumber evidence="5">2.6.1.22</ecNumber>
    </recommendedName>
    <alternativeName>
        <fullName evidence="13">GABA aminotransferase</fullName>
    </alternativeName>
    <alternativeName>
        <fullName evidence="11">Gamma-amino-N-butyrate transaminase</fullName>
    </alternativeName>
    <alternativeName>
        <fullName evidence="15">Glutamate:succinic semialdehyde transaminase</fullName>
    </alternativeName>
    <alternativeName>
        <fullName evidence="10">L-AIBAT</fullName>
    </alternativeName>
</protein>
<dbReference type="CDD" id="cd00610">
    <property type="entry name" value="OAT_like"/>
    <property type="match status" value="1"/>
</dbReference>
<dbReference type="GO" id="GO:0042802">
    <property type="term" value="F:identical protein binding"/>
    <property type="evidence" value="ECO:0007669"/>
    <property type="project" value="TreeGrafter"/>
</dbReference>
<evidence type="ECO:0000256" key="15">
    <source>
        <dbReference type="ARBA" id="ARBA00050054"/>
    </source>
</evidence>
<evidence type="ECO:0000256" key="2">
    <source>
        <dbReference type="ARBA" id="ARBA00001933"/>
    </source>
</evidence>
<dbReference type="AlphaFoldDB" id="A0A1S1L421"/>
<dbReference type="Gene3D" id="3.90.1150.10">
    <property type="entry name" value="Aspartate Aminotransferase, domain 1"/>
    <property type="match status" value="1"/>
</dbReference>
<dbReference type="GO" id="GO:0047298">
    <property type="term" value="F:(S)-3-amino-2-methylpropionate transaminase activity"/>
    <property type="evidence" value="ECO:0007669"/>
    <property type="project" value="UniProtKB-EC"/>
</dbReference>
<evidence type="ECO:0000256" key="13">
    <source>
        <dbReference type="ARBA" id="ARBA00031787"/>
    </source>
</evidence>
<dbReference type="GeneID" id="57167811"/>
<evidence type="ECO:0000256" key="9">
    <source>
        <dbReference type="ARBA" id="ARBA00022898"/>
    </source>
</evidence>
<keyword evidence="9 16" id="KW-0663">Pyridoxal phosphate</keyword>
<evidence type="ECO:0000256" key="4">
    <source>
        <dbReference type="ARBA" id="ARBA00008954"/>
    </source>
</evidence>
<evidence type="ECO:0000256" key="3">
    <source>
        <dbReference type="ARBA" id="ARBA00005176"/>
    </source>
</evidence>